<dbReference type="Gene3D" id="3.40.630.30">
    <property type="match status" value="1"/>
</dbReference>
<dbReference type="EMBL" id="CWJI01000001">
    <property type="protein sequence ID" value="CRY53751.1"/>
    <property type="molecule type" value="Genomic_DNA"/>
</dbReference>
<keyword evidence="2 4" id="KW-0012">Acyltransferase</keyword>
<protein>
    <submittedName>
        <fullName evidence="4">Histone acetyltransferase HPA2 and acetyltransferase</fullName>
        <ecNumber evidence="4">2.3.1.-</ecNumber>
    </submittedName>
</protein>
<dbReference type="AlphaFoldDB" id="A0A0H5M9J9"/>
<reference evidence="5" key="1">
    <citation type="submission" date="2015-03" db="EMBL/GenBank/DDBJ databases">
        <authorList>
            <consortium name="Pathogen Informatics"/>
        </authorList>
    </citation>
    <scope>NUCLEOTIDE SEQUENCE [LARGE SCALE GENOMIC DNA]</scope>
    <source>
        <strain evidence="5">R148</strain>
    </source>
</reference>
<dbReference type="Pfam" id="PF00583">
    <property type="entry name" value="Acetyltransf_1"/>
    <property type="match status" value="1"/>
</dbReference>
<sequence length="155" mass="17385">MNVEICQTDLFNPEVIALIAQLDAYQDVLYPVESNHAVSIESMRLVRTFAYIAKLEGKAVGCAILFLPNTLFPEIKRVFVSPEHRGYGIATILITTIINRSNVLDISKIFLETGTYQPDAIQLYRRLGFEVTSAFGDYQHDASSIYMMKSLGEVS</sequence>
<evidence type="ECO:0000313" key="5">
    <source>
        <dbReference type="Proteomes" id="UP000043316"/>
    </source>
</evidence>
<evidence type="ECO:0000256" key="2">
    <source>
        <dbReference type="ARBA" id="ARBA00023315"/>
    </source>
</evidence>
<dbReference type="GO" id="GO:0016747">
    <property type="term" value="F:acyltransferase activity, transferring groups other than amino-acyl groups"/>
    <property type="evidence" value="ECO:0007669"/>
    <property type="project" value="InterPro"/>
</dbReference>
<dbReference type="InterPro" id="IPR050832">
    <property type="entry name" value="Bact_Acetyltransf"/>
</dbReference>
<dbReference type="CDD" id="cd04301">
    <property type="entry name" value="NAT_SF"/>
    <property type="match status" value="1"/>
</dbReference>
<name>A0A0H5M9J9_YERIN</name>
<evidence type="ECO:0000256" key="1">
    <source>
        <dbReference type="ARBA" id="ARBA00022679"/>
    </source>
</evidence>
<dbReference type="SUPFAM" id="SSF55729">
    <property type="entry name" value="Acyl-CoA N-acyltransferases (Nat)"/>
    <property type="match status" value="1"/>
</dbReference>
<feature type="domain" description="N-acetyltransferase" evidence="3">
    <location>
        <begin position="8"/>
        <end position="152"/>
    </location>
</feature>
<proteinExistence type="predicted"/>
<accession>A0A0H5M9J9</accession>
<evidence type="ECO:0000313" key="4">
    <source>
        <dbReference type="EMBL" id="CRY53751.1"/>
    </source>
</evidence>
<dbReference type="InterPro" id="IPR000182">
    <property type="entry name" value="GNAT_dom"/>
</dbReference>
<gene>
    <name evidence="4" type="primary">ysnE</name>
    <name evidence="4" type="ORF">ERS008476_00654</name>
</gene>
<evidence type="ECO:0000259" key="3">
    <source>
        <dbReference type="PROSITE" id="PS51186"/>
    </source>
</evidence>
<dbReference type="EC" id="2.3.1.-" evidence="4"/>
<dbReference type="Proteomes" id="UP000043316">
    <property type="component" value="Unassembled WGS sequence"/>
</dbReference>
<organism evidence="4 5">
    <name type="scientific">Yersinia intermedia</name>
    <dbReference type="NCBI Taxonomy" id="631"/>
    <lineage>
        <taxon>Bacteria</taxon>
        <taxon>Pseudomonadati</taxon>
        <taxon>Pseudomonadota</taxon>
        <taxon>Gammaproteobacteria</taxon>
        <taxon>Enterobacterales</taxon>
        <taxon>Yersiniaceae</taxon>
        <taxon>Yersinia</taxon>
    </lineage>
</organism>
<dbReference type="InterPro" id="IPR016181">
    <property type="entry name" value="Acyl_CoA_acyltransferase"/>
</dbReference>
<dbReference type="PANTHER" id="PTHR43877">
    <property type="entry name" value="AMINOALKYLPHOSPHONATE N-ACETYLTRANSFERASE-RELATED-RELATED"/>
    <property type="match status" value="1"/>
</dbReference>
<dbReference type="PANTHER" id="PTHR43877:SF2">
    <property type="entry name" value="AMINOALKYLPHOSPHONATE N-ACETYLTRANSFERASE-RELATED"/>
    <property type="match status" value="1"/>
</dbReference>
<dbReference type="PROSITE" id="PS51186">
    <property type="entry name" value="GNAT"/>
    <property type="match status" value="1"/>
</dbReference>
<keyword evidence="1 4" id="KW-0808">Transferase</keyword>